<evidence type="ECO:0000313" key="6">
    <source>
        <dbReference type="Proteomes" id="UP000007129"/>
    </source>
</evidence>
<dbReference type="InterPro" id="IPR012916">
    <property type="entry name" value="RED_N"/>
</dbReference>
<comment type="caution">
    <text evidence="5">The sequence shown here is derived from an EMBL/GenBank/DDBJ whole genome shotgun (WGS) entry which is preliminary data.</text>
</comment>
<protein>
    <submittedName>
        <fullName evidence="5">RED-like protein</fullName>
    </submittedName>
</protein>
<dbReference type="Pfam" id="PF07808">
    <property type="entry name" value="RED_N"/>
    <property type="match status" value="1"/>
</dbReference>
<dbReference type="eggNOG" id="KOG2498">
    <property type="taxonomic scope" value="Eukaryota"/>
</dbReference>
<feature type="compositionally biased region" description="Basic and acidic residues" evidence="3">
    <location>
        <begin position="535"/>
        <end position="546"/>
    </location>
</feature>
<feature type="compositionally biased region" description="Pro residues" evidence="3">
    <location>
        <begin position="38"/>
        <end position="48"/>
    </location>
</feature>
<evidence type="ECO:0000259" key="4">
    <source>
        <dbReference type="Pfam" id="PF07808"/>
    </source>
</evidence>
<feature type="region of interest" description="Disordered" evidence="3">
    <location>
        <begin position="1"/>
        <end position="58"/>
    </location>
</feature>
<feature type="domain" description="RED-like N-terminal" evidence="4">
    <location>
        <begin position="152"/>
        <end position="284"/>
    </location>
</feature>
<feature type="region of interest" description="Disordered" evidence="3">
    <location>
        <begin position="95"/>
        <end position="185"/>
    </location>
</feature>
<feature type="compositionally biased region" description="Basic and acidic residues" evidence="3">
    <location>
        <begin position="335"/>
        <end position="344"/>
    </location>
</feature>
<dbReference type="Proteomes" id="UP000007129">
    <property type="component" value="Unassembled WGS sequence"/>
</dbReference>
<dbReference type="EMBL" id="AHHD01000224">
    <property type="protein sequence ID" value="EKG17794.1"/>
    <property type="molecule type" value="Genomic_DNA"/>
</dbReference>
<gene>
    <name evidence="5" type="ORF">MPH_04973</name>
</gene>
<evidence type="ECO:0000256" key="2">
    <source>
        <dbReference type="ARBA" id="ARBA00023242"/>
    </source>
</evidence>
<dbReference type="InterPro" id="IPR039896">
    <property type="entry name" value="Red-like"/>
</dbReference>
<feature type="region of interest" description="Disordered" evidence="3">
    <location>
        <begin position="240"/>
        <end position="292"/>
    </location>
</feature>
<evidence type="ECO:0000256" key="3">
    <source>
        <dbReference type="SAM" id="MobiDB-lite"/>
    </source>
</evidence>
<feature type="compositionally biased region" description="Basic and acidic residues" evidence="3">
    <location>
        <begin position="362"/>
        <end position="372"/>
    </location>
</feature>
<dbReference type="VEuPathDB" id="FungiDB:MPH_04973"/>
<dbReference type="AlphaFoldDB" id="K2S5G2"/>
<sequence>MADGFPSSAATTCAARRRNRGRAQVKSSSGSLRSPLGATPPRPFFPPHPTRRHEQRGLQEAAAELLLALASCHWQRRPAPRRHPRRLAGLAPALQHTHDPVSSPAASPRTPSHVAKIPGADGHRSRTVKGGAGIDFQRQLAEQRYGDRPAKKFKSSAAPKGSRLAAGYVDRARTREEEQDEEDDRARRIKALEESYKLGQIELATFEKLRDEITGGDVAATHLVKGLDRKLLERVRRGEDVLGVGGGSQSSEQQPEPDVDDEFEKLEEKEVAPVAKEQKEKKGQTALASTKRKRDEILAELKAQRKAAAEAKAAAQPQLGSKFRKIGQRDGPYPRIERDEKGREILVTLDEDGNVKRKVRKVKEETEEEHKAPSGLLMPDKDAKPLGIDASELPKAPPPPPEDDDNDSDIFEGVGDNYDPLAGLGGDDDSSSSDDEDGEVKAPELSKSKEKAGSSSSTPGRDSMPPPPPPPMKSSDPTAIPKTNYFNDMTDTRTSVISGPPSNPLNDPTILAAIRKARDINPDRLRADDDEDGESPARKNPDEEARLRKRAQMLSMQDRDMEDVDMGFGSSRFDDAEDLEEDTKIKLSEWKGVGVDNDDEDGGKRERGGKQRKRGGKKRKGDKDSAADVLRVIEQRKGGK</sequence>
<name>K2S5G2_MACPH</name>
<feature type="compositionally biased region" description="Basic residues" evidence="3">
    <location>
        <begin position="610"/>
        <end position="620"/>
    </location>
</feature>
<reference evidence="5 6" key="1">
    <citation type="journal article" date="2012" name="BMC Genomics">
        <title>Tools to kill: Genome of one of the most destructive plant pathogenic fungi Macrophomina phaseolina.</title>
        <authorList>
            <person name="Islam M.S."/>
            <person name="Haque M.S."/>
            <person name="Islam M.M."/>
            <person name="Emdad E.M."/>
            <person name="Halim A."/>
            <person name="Hossen Q.M.M."/>
            <person name="Hossain M.Z."/>
            <person name="Ahmed B."/>
            <person name="Rahim S."/>
            <person name="Rahman M.S."/>
            <person name="Alam M.M."/>
            <person name="Hou S."/>
            <person name="Wan X."/>
            <person name="Saito J.A."/>
            <person name="Alam M."/>
        </authorList>
    </citation>
    <scope>NUCLEOTIDE SEQUENCE [LARGE SCALE GENOMIC DNA]</scope>
    <source>
        <strain evidence="5 6">MS6</strain>
    </source>
</reference>
<proteinExistence type="predicted"/>
<feature type="compositionally biased region" description="Basic and acidic residues" evidence="3">
    <location>
        <begin position="621"/>
        <end position="640"/>
    </location>
</feature>
<keyword evidence="2" id="KW-0539">Nucleus</keyword>
<dbReference type="InParanoid" id="K2S5G2"/>
<dbReference type="HOGENOM" id="CLU_017393_0_0_1"/>
<dbReference type="GO" id="GO:0005634">
    <property type="term" value="C:nucleus"/>
    <property type="evidence" value="ECO:0007669"/>
    <property type="project" value="UniProtKB-SubCell"/>
</dbReference>
<feature type="compositionally biased region" description="Acidic residues" evidence="3">
    <location>
        <begin position="401"/>
        <end position="410"/>
    </location>
</feature>
<organism evidence="5 6">
    <name type="scientific">Macrophomina phaseolina (strain MS6)</name>
    <name type="common">Charcoal rot fungus</name>
    <dbReference type="NCBI Taxonomy" id="1126212"/>
    <lineage>
        <taxon>Eukaryota</taxon>
        <taxon>Fungi</taxon>
        <taxon>Dikarya</taxon>
        <taxon>Ascomycota</taxon>
        <taxon>Pezizomycotina</taxon>
        <taxon>Dothideomycetes</taxon>
        <taxon>Dothideomycetes incertae sedis</taxon>
        <taxon>Botryosphaeriales</taxon>
        <taxon>Botryosphaeriaceae</taxon>
        <taxon>Macrophomina</taxon>
    </lineage>
</organism>
<feature type="compositionally biased region" description="Acidic residues" evidence="3">
    <location>
        <begin position="426"/>
        <end position="438"/>
    </location>
</feature>
<feature type="compositionally biased region" description="Basic and acidic residues" evidence="3">
    <location>
        <begin position="266"/>
        <end position="283"/>
    </location>
</feature>
<feature type="compositionally biased region" description="Basic and acidic residues" evidence="3">
    <location>
        <begin position="439"/>
        <end position="452"/>
    </location>
</feature>
<feature type="compositionally biased region" description="Polar residues" evidence="3">
    <location>
        <begin position="484"/>
        <end position="497"/>
    </location>
</feature>
<feature type="compositionally biased region" description="Acidic residues" evidence="3">
    <location>
        <begin position="255"/>
        <end position="265"/>
    </location>
</feature>
<evidence type="ECO:0000256" key="1">
    <source>
        <dbReference type="ARBA" id="ARBA00004123"/>
    </source>
</evidence>
<feature type="region of interest" description="Disordered" evidence="3">
    <location>
        <begin position="306"/>
        <end position="640"/>
    </location>
</feature>
<evidence type="ECO:0000313" key="5">
    <source>
        <dbReference type="EMBL" id="EKG17794.1"/>
    </source>
</evidence>
<dbReference type="STRING" id="1126212.K2S5G2"/>
<feature type="compositionally biased region" description="Basic and acidic residues" evidence="3">
    <location>
        <begin position="516"/>
        <end position="527"/>
    </location>
</feature>
<dbReference type="OrthoDB" id="3366823at2759"/>
<accession>K2S5G2</accession>
<feature type="compositionally biased region" description="Low complexity" evidence="3">
    <location>
        <begin position="310"/>
        <end position="319"/>
    </location>
</feature>
<dbReference type="PANTHER" id="PTHR12765">
    <property type="entry name" value="RED PROTEIN IK FACTOR CYTOKINE IK"/>
    <property type="match status" value="1"/>
</dbReference>
<comment type="subcellular location">
    <subcellularLocation>
        <location evidence="1">Nucleus</location>
    </subcellularLocation>
</comment>